<proteinExistence type="predicted"/>
<reference evidence="1" key="1">
    <citation type="journal article" date="2014" name="PLoS ONE">
        <title>Transcriptome-Based Identification of ABC Transporters in the Western Tarnished Plant Bug Lygus hesperus.</title>
        <authorList>
            <person name="Hull J.J."/>
            <person name="Chaney K."/>
            <person name="Geib S.M."/>
            <person name="Fabrick J.A."/>
            <person name="Brent C.S."/>
            <person name="Walsh D."/>
            <person name="Lavine L.C."/>
        </authorList>
    </citation>
    <scope>NUCLEOTIDE SEQUENCE</scope>
</reference>
<organism evidence="1">
    <name type="scientific">Lygus hesperus</name>
    <name type="common">Western plant bug</name>
    <dbReference type="NCBI Taxonomy" id="30085"/>
    <lineage>
        <taxon>Eukaryota</taxon>
        <taxon>Metazoa</taxon>
        <taxon>Ecdysozoa</taxon>
        <taxon>Arthropoda</taxon>
        <taxon>Hexapoda</taxon>
        <taxon>Insecta</taxon>
        <taxon>Pterygota</taxon>
        <taxon>Neoptera</taxon>
        <taxon>Paraneoptera</taxon>
        <taxon>Hemiptera</taxon>
        <taxon>Heteroptera</taxon>
        <taxon>Panheteroptera</taxon>
        <taxon>Cimicomorpha</taxon>
        <taxon>Miridae</taxon>
        <taxon>Mirini</taxon>
        <taxon>Lygus</taxon>
    </lineage>
</organism>
<protein>
    <submittedName>
        <fullName evidence="1">3-isopropylmalate dehydrogenase</fullName>
    </submittedName>
</protein>
<gene>
    <name evidence="1" type="primary">leuB_5</name>
    <name evidence="1" type="ORF">CM83_105214</name>
</gene>
<feature type="non-terminal residue" evidence="1">
    <location>
        <position position="1"/>
    </location>
</feature>
<evidence type="ECO:0000313" key="1">
    <source>
        <dbReference type="EMBL" id="JAG35964.1"/>
    </source>
</evidence>
<dbReference type="AlphaFoldDB" id="A0A0A9YUV1"/>
<dbReference type="EMBL" id="GBHO01007640">
    <property type="protein sequence ID" value="JAG35964.1"/>
    <property type="molecule type" value="Transcribed_RNA"/>
</dbReference>
<sequence>QQNNTKLCNVEKYEVLDIGMIVHHVLVGMRPSRKEKEKTTPSSMVFIVLTFRTPSVYVINRDLQKLSRRHTKTPPNPNVCVFWRGYFMPLGCWDVCIFLLI</sequence>
<reference evidence="1" key="2">
    <citation type="submission" date="2014-07" db="EMBL/GenBank/DDBJ databases">
        <authorList>
            <person name="Hull J."/>
        </authorList>
    </citation>
    <scope>NUCLEOTIDE SEQUENCE</scope>
</reference>
<accession>A0A0A9YUV1</accession>
<name>A0A0A9YUV1_LYGHE</name>